<dbReference type="Ensembl" id="ENSCINT00000024928.2">
    <property type="protein sequence ID" value="ENSCINP00000024682.2"/>
    <property type="gene ID" value="ENSCING00000013447.2"/>
</dbReference>
<dbReference type="FunCoup" id="F6V2M0">
    <property type="interactions" value="33"/>
</dbReference>
<dbReference type="SUPFAM" id="SSF53649">
    <property type="entry name" value="Alkaline phosphatase-like"/>
    <property type="match status" value="1"/>
</dbReference>
<evidence type="ECO:0000256" key="1">
    <source>
        <dbReference type="SAM" id="SignalP"/>
    </source>
</evidence>
<dbReference type="InParanoid" id="F6V2M0"/>
<dbReference type="Gene3D" id="3.30.1360.180">
    <property type="match status" value="1"/>
</dbReference>
<dbReference type="STRING" id="7719.ENSCINP00000024682"/>
<dbReference type="Gene3D" id="3.40.720.10">
    <property type="entry name" value="Alkaline Phosphatase, subunit A"/>
    <property type="match status" value="1"/>
</dbReference>
<dbReference type="HOGENOM" id="CLU_017594_1_2_1"/>
<feature type="chain" id="PRO_5003348532" evidence="1">
    <location>
        <begin position="19"/>
        <end position="436"/>
    </location>
</feature>
<dbReference type="Proteomes" id="UP000008144">
    <property type="component" value="Chromosome 4"/>
</dbReference>
<gene>
    <name evidence="2" type="primary">LOC100180839</name>
</gene>
<dbReference type="InterPro" id="IPR002591">
    <property type="entry name" value="Phosphodiest/P_Trfase"/>
</dbReference>
<dbReference type="GO" id="GO:0016787">
    <property type="term" value="F:hydrolase activity"/>
    <property type="evidence" value="ECO:0000318"/>
    <property type="project" value="GO_Central"/>
</dbReference>
<dbReference type="PANTHER" id="PTHR10151">
    <property type="entry name" value="ECTONUCLEOTIDE PYROPHOSPHATASE/PHOSPHODIESTERASE"/>
    <property type="match status" value="1"/>
</dbReference>
<evidence type="ECO:0000313" key="3">
    <source>
        <dbReference type="Proteomes" id="UP000008144"/>
    </source>
</evidence>
<dbReference type="InterPro" id="IPR017850">
    <property type="entry name" value="Alkaline_phosphatase_core_sf"/>
</dbReference>
<organism evidence="2 3">
    <name type="scientific">Ciona intestinalis</name>
    <name type="common">Transparent sea squirt</name>
    <name type="synonym">Ascidia intestinalis</name>
    <dbReference type="NCBI Taxonomy" id="7719"/>
    <lineage>
        <taxon>Eukaryota</taxon>
        <taxon>Metazoa</taxon>
        <taxon>Chordata</taxon>
        <taxon>Tunicata</taxon>
        <taxon>Ascidiacea</taxon>
        <taxon>Phlebobranchia</taxon>
        <taxon>Cionidae</taxon>
        <taxon>Ciona</taxon>
    </lineage>
</organism>
<dbReference type="EMBL" id="EAAA01002032">
    <property type="status" value="NOT_ANNOTATED_CDS"/>
    <property type="molecule type" value="Genomic_DNA"/>
</dbReference>
<feature type="signal peptide" evidence="1">
    <location>
        <begin position="1"/>
        <end position="18"/>
    </location>
</feature>
<sequence>MLFLRVALLGALVCCVVAKSSPLTLLISFDGFRWNYIGDRTNTPNFDKLINTGVKAKWIRDVFVSKTFPNHYTLATGLYEESHGIVGNEFYDPRMNKTFSLANANSWNDTAFWGGEPIWITAEKQGIKTGTYFWVGSETVIDGMLPSAYRRYATADHIYPGLQHRVDTVVNWLANKPTDQEKAMGIRLALLYFYQPDHDGHTFGPESDEVTKQIEQCDKIIGYLIQKLIKNNLYDKVNIIITSDHGMAELNQPATIPLLSYVNDTVADHIINYGTGAAIWPKPGYLDTVYKSLMKMDSKQVFVWKKDEIPDSYHYKHNIRIAPILIDVRDGWTLANYPNDPLPMKGTHGYNNSLQDMHPFFIAHGPAFRQNYVSEPFDSVDVYGLICHILGITPAPNNGSFTAAVRHLLRVESKAVIDPFLICVIAGIFLVPGSLV</sequence>
<accession>F6V2M0</accession>
<reference evidence="2" key="4">
    <citation type="submission" date="2025-09" db="UniProtKB">
        <authorList>
            <consortium name="Ensembl"/>
        </authorList>
    </citation>
    <scope>IDENTIFICATION</scope>
</reference>
<reference evidence="2" key="2">
    <citation type="journal article" date="2008" name="Genome Biol.">
        <title>Improved genome assembly and evidence-based global gene model set for the chordate Ciona intestinalis: new insight into intron and operon populations.</title>
        <authorList>
            <person name="Satou Y."/>
            <person name="Mineta K."/>
            <person name="Ogasawara M."/>
            <person name="Sasakura Y."/>
            <person name="Shoguchi E."/>
            <person name="Ueno K."/>
            <person name="Yamada L."/>
            <person name="Matsumoto J."/>
            <person name="Wasserscheid J."/>
            <person name="Dewar K."/>
            <person name="Wiley G.B."/>
            <person name="Macmil S.L."/>
            <person name="Roe B.A."/>
            <person name="Zeller R.W."/>
            <person name="Hastings K.E."/>
            <person name="Lemaire P."/>
            <person name="Lindquist E."/>
            <person name="Endo T."/>
            <person name="Hotta K."/>
            <person name="Inaba K."/>
        </authorList>
    </citation>
    <scope>NUCLEOTIDE SEQUENCE [LARGE SCALE GENOMIC DNA]</scope>
    <source>
        <strain evidence="2">wild type</strain>
    </source>
</reference>
<dbReference type="PANTHER" id="PTHR10151:SF120">
    <property type="entry name" value="BIS(5'-ADENOSYL)-TRIPHOSPHATASE"/>
    <property type="match status" value="1"/>
</dbReference>
<protein>
    <submittedName>
        <fullName evidence="2">Ectonucleotide pyrophosphatase/phosphodiesterase family member 5-like</fullName>
    </submittedName>
</protein>
<proteinExistence type="predicted"/>
<keyword evidence="1" id="KW-0732">Signal</keyword>
<dbReference type="AlphaFoldDB" id="F6V2M0"/>
<dbReference type="Pfam" id="PF01663">
    <property type="entry name" value="Phosphodiest"/>
    <property type="match status" value="1"/>
</dbReference>
<reference evidence="3" key="1">
    <citation type="journal article" date="2002" name="Science">
        <title>The draft genome of Ciona intestinalis: insights into chordate and vertebrate origins.</title>
        <authorList>
            <person name="Dehal P."/>
            <person name="Satou Y."/>
            <person name="Campbell R.K."/>
            <person name="Chapman J."/>
            <person name="Degnan B."/>
            <person name="De Tomaso A."/>
            <person name="Davidson B."/>
            <person name="Di Gregorio A."/>
            <person name="Gelpke M."/>
            <person name="Goodstein D.M."/>
            <person name="Harafuji N."/>
            <person name="Hastings K.E."/>
            <person name="Ho I."/>
            <person name="Hotta K."/>
            <person name="Huang W."/>
            <person name="Kawashima T."/>
            <person name="Lemaire P."/>
            <person name="Martinez D."/>
            <person name="Meinertzhagen I.A."/>
            <person name="Necula S."/>
            <person name="Nonaka M."/>
            <person name="Putnam N."/>
            <person name="Rash S."/>
            <person name="Saiga H."/>
            <person name="Satake M."/>
            <person name="Terry A."/>
            <person name="Yamada L."/>
            <person name="Wang H.G."/>
            <person name="Awazu S."/>
            <person name="Azumi K."/>
            <person name="Boore J."/>
            <person name="Branno M."/>
            <person name="Chin-Bow S."/>
            <person name="DeSantis R."/>
            <person name="Doyle S."/>
            <person name="Francino P."/>
            <person name="Keys D.N."/>
            <person name="Haga S."/>
            <person name="Hayashi H."/>
            <person name="Hino K."/>
            <person name="Imai K.S."/>
            <person name="Inaba K."/>
            <person name="Kano S."/>
            <person name="Kobayashi K."/>
            <person name="Kobayashi M."/>
            <person name="Lee B.I."/>
            <person name="Makabe K.W."/>
            <person name="Manohar C."/>
            <person name="Matassi G."/>
            <person name="Medina M."/>
            <person name="Mochizuki Y."/>
            <person name="Mount S."/>
            <person name="Morishita T."/>
            <person name="Miura S."/>
            <person name="Nakayama A."/>
            <person name="Nishizaka S."/>
            <person name="Nomoto H."/>
            <person name="Ohta F."/>
            <person name="Oishi K."/>
            <person name="Rigoutsos I."/>
            <person name="Sano M."/>
            <person name="Sasaki A."/>
            <person name="Sasakura Y."/>
            <person name="Shoguchi E."/>
            <person name="Shin-i T."/>
            <person name="Spagnuolo A."/>
            <person name="Stainier D."/>
            <person name="Suzuki M.M."/>
            <person name="Tassy O."/>
            <person name="Takatori N."/>
            <person name="Tokuoka M."/>
            <person name="Yagi K."/>
            <person name="Yoshizaki F."/>
            <person name="Wada S."/>
            <person name="Zhang C."/>
            <person name="Hyatt P.D."/>
            <person name="Larimer F."/>
            <person name="Detter C."/>
            <person name="Doggett N."/>
            <person name="Glavina T."/>
            <person name="Hawkins T."/>
            <person name="Richardson P."/>
            <person name="Lucas S."/>
            <person name="Kohara Y."/>
            <person name="Levine M."/>
            <person name="Satoh N."/>
            <person name="Rokhsar D.S."/>
        </authorList>
    </citation>
    <scope>NUCLEOTIDE SEQUENCE [LARGE SCALE GENOMIC DNA]</scope>
</reference>
<dbReference type="OMA" id="GEMEYVN"/>
<keyword evidence="3" id="KW-1185">Reference proteome</keyword>
<dbReference type="CDD" id="cd16018">
    <property type="entry name" value="Enpp"/>
    <property type="match status" value="1"/>
</dbReference>
<name>F6V2M0_CIOIN</name>
<reference evidence="2" key="3">
    <citation type="submission" date="2025-08" db="UniProtKB">
        <authorList>
            <consortium name="Ensembl"/>
        </authorList>
    </citation>
    <scope>IDENTIFICATION</scope>
</reference>
<dbReference type="GeneTree" id="ENSGT00940000167607"/>
<evidence type="ECO:0000313" key="2">
    <source>
        <dbReference type="Ensembl" id="ENSCINP00000024682.2"/>
    </source>
</evidence>